<proteinExistence type="predicted"/>
<gene>
    <name evidence="1" type="ORF">AAFF_G00428270</name>
</gene>
<accession>A0AAD7S9L7</accession>
<dbReference type="AlphaFoldDB" id="A0AAD7S9L7"/>
<protein>
    <submittedName>
        <fullName evidence="1">Uncharacterized protein</fullName>
    </submittedName>
</protein>
<name>A0AAD7S9L7_9TELE</name>
<sequence length="131" mass="14405">MEPTVVWAPGVALGEGQAAPLWPGVRSGIDLARESCSVGGELPSRLCVAVSRKTIPEPRPFPRLERCLALLGPFSNTAASESAQFIQRCTVSIKTLAFFLGRDRRLFLLLERSSPDSDLRSFCWDREPGIF</sequence>
<keyword evidence="2" id="KW-1185">Reference proteome</keyword>
<comment type="caution">
    <text evidence="1">The sequence shown here is derived from an EMBL/GenBank/DDBJ whole genome shotgun (WGS) entry which is preliminary data.</text>
</comment>
<dbReference type="EMBL" id="JAINUG010000091">
    <property type="protein sequence ID" value="KAJ8398257.1"/>
    <property type="molecule type" value="Genomic_DNA"/>
</dbReference>
<reference evidence="1" key="1">
    <citation type="journal article" date="2023" name="Science">
        <title>Genome structures resolve the early diversification of teleost fishes.</title>
        <authorList>
            <person name="Parey E."/>
            <person name="Louis A."/>
            <person name="Montfort J."/>
            <person name="Bouchez O."/>
            <person name="Roques C."/>
            <person name="Iampietro C."/>
            <person name="Lluch J."/>
            <person name="Castinel A."/>
            <person name="Donnadieu C."/>
            <person name="Desvignes T."/>
            <person name="Floi Bucao C."/>
            <person name="Jouanno E."/>
            <person name="Wen M."/>
            <person name="Mejri S."/>
            <person name="Dirks R."/>
            <person name="Jansen H."/>
            <person name="Henkel C."/>
            <person name="Chen W.J."/>
            <person name="Zahm M."/>
            <person name="Cabau C."/>
            <person name="Klopp C."/>
            <person name="Thompson A.W."/>
            <person name="Robinson-Rechavi M."/>
            <person name="Braasch I."/>
            <person name="Lecointre G."/>
            <person name="Bobe J."/>
            <person name="Postlethwait J.H."/>
            <person name="Berthelot C."/>
            <person name="Roest Crollius H."/>
            <person name="Guiguen Y."/>
        </authorList>
    </citation>
    <scope>NUCLEOTIDE SEQUENCE</scope>
    <source>
        <strain evidence="1">NC1722</strain>
    </source>
</reference>
<organism evidence="1 2">
    <name type="scientific">Aldrovandia affinis</name>
    <dbReference type="NCBI Taxonomy" id="143900"/>
    <lineage>
        <taxon>Eukaryota</taxon>
        <taxon>Metazoa</taxon>
        <taxon>Chordata</taxon>
        <taxon>Craniata</taxon>
        <taxon>Vertebrata</taxon>
        <taxon>Euteleostomi</taxon>
        <taxon>Actinopterygii</taxon>
        <taxon>Neopterygii</taxon>
        <taxon>Teleostei</taxon>
        <taxon>Notacanthiformes</taxon>
        <taxon>Halosauridae</taxon>
        <taxon>Aldrovandia</taxon>
    </lineage>
</organism>
<evidence type="ECO:0000313" key="2">
    <source>
        <dbReference type="Proteomes" id="UP001221898"/>
    </source>
</evidence>
<evidence type="ECO:0000313" key="1">
    <source>
        <dbReference type="EMBL" id="KAJ8398257.1"/>
    </source>
</evidence>
<dbReference type="Proteomes" id="UP001221898">
    <property type="component" value="Unassembled WGS sequence"/>
</dbReference>